<dbReference type="InterPro" id="IPR014774">
    <property type="entry name" value="KaiC-like_dom"/>
</dbReference>
<proteinExistence type="predicted"/>
<dbReference type="EMBL" id="CP001014">
    <property type="protein sequence ID" value="ACB40783.1"/>
    <property type="molecule type" value="Genomic_DNA"/>
</dbReference>
<dbReference type="Pfam" id="PF06745">
    <property type="entry name" value="ATPase"/>
    <property type="match status" value="1"/>
</dbReference>
<evidence type="ECO:0000259" key="3">
    <source>
        <dbReference type="SMART" id="SM00382"/>
    </source>
</evidence>
<organism evidence="4 5">
    <name type="scientific">Pyrobaculum neutrophilum (strain DSM 2338 / JCM 9278 / NBRC 100436 / V24Sta)</name>
    <name type="common">Thermoproteus neutrophilus</name>
    <dbReference type="NCBI Taxonomy" id="444157"/>
    <lineage>
        <taxon>Archaea</taxon>
        <taxon>Thermoproteota</taxon>
        <taxon>Thermoprotei</taxon>
        <taxon>Thermoproteales</taxon>
        <taxon>Thermoproteaceae</taxon>
        <taxon>Pyrobaculum</taxon>
    </lineage>
</organism>
<accession>B1YBI1</accession>
<keyword evidence="1" id="KW-0547">Nucleotide-binding</keyword>
<dbReference type="SUPFAM" id="SSF52540">
    <property type="entry name" value="P-loop containing nucleoside triphosphate hydrolases"/>
    <property type="match status" value="2"/>
</dbReference>
<dbReference type="SMART" id="SM00382">
    <property type="entry name" value="AAA"/>
    <property type="match status" value="2"/>
</dbReference>
<dbReference type="Proteomes" id="UP000001694">
    <property type="component" value="Chromosome"/>
</dbReference>
<feature type="domain" description="AAA+ ATPase" evidence="3">
    <location>
        <begin position="229"/>
        <end position="343"/>
    </location>
</feature>
<dbReference type="InterPro" id="IPR003593">
    <property type="entry name" value="AAA+_ATPase"/>
</dbReference>
<sequence length="378" mass="41522">MRIGGYTKKYFRERAAIGSMMLRGVTLVYGPPGAGKTTFAAWYTYNSYDRVFWVSAFEDEETFRRNMAALGYNFGGKLVYWEAVLAGAEAFFNTLLDAVAREKPQALVIDSVTEFLAAGGGLDILHNIIYRAVKQSGVDVFLTAEREVAQRVAYVADNVIELFYEVYPYGAVREAVVRKIRGGRAGYTMPYVILEGAGLLFIAPSSVSRQVERLETLTCIDEVVGGIYKGLLHAFVGPPGAGKTWHMLNVARSLRDRGVEPLLISISGAGSIYAEKFGVETIDVGLDLGEFYAALATSKAPVIFIRGLETFSKLYGIQLLYTAVRTLLKLARTGRAVVVSLRDLYDLDVLFDVIVKIEDRAVTGVRAPGGKIGERVRC</sequence>
<feature type="domain" description="AAA+ ATPase" evidence="3">
    <location>
        <begin position="22"/>
        <end position="166"/>
    </location>
</feature>
<dbReference type="PANTHER" id="PTHR43637:SF2">
    <property type="entry name" value="PROTEIN GVPD 1"/>
    <property type="match status" value="1"/>
</dbReference>
<dbReference type="Gene3D" id="3.40.50.300">
    <property type="entry name" value="P-loop containing nucleotide triphosphate hydrolases"/>
    <property type="match status" value="2"/>
</dbReference>
<keyword evidence="5" id="KW-1185">Reference proteome</keyword>
<dbReference type="HOGENOM" id="CLU_730790_0_0_2"/>
<evidence type="ECO:0000256" key="1">
    <source>
        <dbReference type="ARBA" id="ARBA00022741"/>
    </source>
</evidence>
<evidence type="ECO:0000256" key="2">
    <source>
        <dbReference type="ARBA" id="ARBA00022840"/>
    </source>
</evidence>
<dbReference type="KEGG" id="tne:Tneu_1868"/>
<keyword evidence="2" id="KW-0067">ATP-binding</keyword>
<gene>
    <name evidence="4" type="ordered locus">Tneu_1868</name>
</gene>
<dbReference type="GO" id="GO:0005524">
    <property type="term" value="F:ATP binding"/>
    <property type="evidence" value="ECO:0007669"/>
    <property type="project" value="UniProtKB-KW"/>
</dbReference>
<name>B1YBI1_PYRNV</name>
<protein>
    <submittedName>
        <fullName evidence="4">AAA ATPase</fullName>
    </submittedName>
</protein>
<dbReference type="InterPro" id="IPR027417">
    <property type="entry name" value="P-loop_NTPase"/>
</dbReference>
<reference evidence="4" key="1">
    <citation type="submission" date="2008-03" db="EMBL/GenBank/DDBJ databases">
        <title>Complete sequence of Thermoproteus neutrophilus V24Sta.</title>
        <authorList>
            <consortium name="US DOE Joint Genome Institute"/>
            <person name="Copeland A."/>
            <person name="Lucas S."/>
            <person name="Lapidus A."/>
            <person name="Glavina del Rio T."/>
            <person name="Dalin E."/>
            <person name="Tice H."/>
            <person name="Bruce D."/>
            <person name="Goodwin L."/>
            <person name="Pitluck S."/>
            <person name="Sims D."/>
            <person name="Brettin T."/>
            <person name="Detter J.C."/>
            <person name="Han C."/>
            <person name="Kuske C.R."/>
            <person name="Schmutz J."/>
            <person name="Larimer F."/>
            <person name="Land M."/>
            <person name="Hauser L."/>
            <person name="Kyrpides N."/>
            <person name="Mikhailova N."/>
            <person name="Biddle J.F."/>
            <person name="Zhang Z."/>
            <person name="Fitz-Gibbon S.T."/>
            <person name="Lowe T.M."/>
            <person name="Saltikov C."/>
            <person name="House C.H."/>
            <person name="Richardson P."/>
        </authorList>
    </citation>
    <scope>NUCLEOTIDE SEQUENCE [LARGE SCALE GENOMIC DNA]</scope>
    <source>
        <strain evidence="4">V24Sta</strain>
    </source>
</reference>
<dbReference type="PANTHER" id="PTHR43637">
    <property type="entry name" value="UPF0273 PROTEIN TM_0370"/>
    <property type="match status" value="1"/>
</dbReference>
<dbReference type="AlphaFoldDB" id="B1YBI1"/>
<evidence type="ECO:0000313" key="4">
    <source>
        <dbReference type="EMBL" id="ACB40783.1"/>
    </source>
</evidence>
<dbReference type="STRING" id="444157.Tneu_1868"/>
<dbReference type="eggNOG" id="arCOG01174">
    <property type="taxonomic scope" value="Archaea"/>
</dbReference>
<evidence type="ECO:0000313" key="5">
    <source>
        <dbReference type="Proteomes" id="UP000001694"/>
    </source>
</evidence>